<dbReference type="Pfam" id="PF00750">
    <property type="entry name" value="tRNA-synt_1d"/>
    <property type="match status" value="1"/>
</dbReference>
<comment type="caution">
    <text evidence="14">The sequence shown here is derived from an EMBL/GenBank/DDBJ whole genome shotgun (WGS) entry which is preliminary data.</text>
</comment>
<dbReference type="SMART" id="SM00836">
    <property type="entry name" value="DALR_1"/>
    <property type="match status" value="1"/>
</dbReference>
<evidence type="ECO:0000259" key="13">
    <source>
        <dbReference type="SMART" id="SM00836"/>
    </source>
</evidence>
<dbReference type="PANTHER" id="PTHR11956:SF11">
    <property type="entry name" value="ARGININE--TRNA LIGASE, MITOCHONDRIAL-RELATED"/>
    <property type="match status" value="1"/>
</dbReference>
<dbReference type="GO" id="GO:0005524">
    <property type="term" value="F:ATP binding"/>
    <property type="evidence" value="ECO:0007669"/>
    <property type="project" value="UniProtKB-KW"/>
</dbReference>
<dbReference type="FunFam" id="3.40.50.620:FF:000058">
    <property type="entry name" value="Mitochondrial arginyl-tRNA synthetase"/>
    <property type="match status" value="1"/>
</dbReference>
<dbReference type="OrthoDB" id="68056at2759"/>
<dbReference type="PANTHER" id="PTHR11956">
    <property type="entry name" value="ARGINYL-TRNA SYNTHETASE"/>
    <property type="match status" value="1"/>
</dbReference>
<accession>A0A9J6BZP6</accession>
<evidence type="ECO:0000256" key="8">
    <source>
        <dbReference type="ARBA" id="ARBA00033033"/>
    </source>
</evidence>
<dbReference type="GO" id="GO:0006420">
    <property type="term" value="P:arginyl-tRNA aminoacylation"/>
    <property type="evidence" value="ECO:0007669"/>
    <property type="project" value="InterPro"/>
</dbReference>
<keyword evidence="7 12" id="KW-0030">Aminoacyl-tRNA synthetase</keyword>
<keyword evidence="15" id="KW-1185">Reference proteome</keyword>
<feature type="domain" description="DALR anticodon binding" evidence="13">
    <location>
        <begin position="436"/>
        <end position="553"/>
    </location>
</feature>
<evidence type="ECO:0000256" key="11">
    <source>
        <dbReference type="ARBA" id="ARBA00049595"/>
    </source>
</evidence>
<dbReference type="Gene3D" id="3.40.50.620">
    <property type="entry name" value="HUPs"/>
    <property type="match status" value="1"/>
</dbReference>
<dbReference type="Proteomes" id="UP001107558">
    <property type="component" value="Chromosome 2"/>
</dbReference>
<organism evidence="14 15">
    <name type="scientific">Polypedilum vanderplanki</name>
    <name type="common">Sleeping chironomid midge</name>
    <dbReference type="NCBI Taxonomy" id="319348"/>
    <lineage>
        <taxon>Eukaryota</taxon>
        <taxon>Metazoa</taxon>
        <taxon>Ecdysozoa</taxon>
        <taxon>Arthropoda</taxon>
        <taxon>Hexapoda</taxon>
        <taxon>Insecta</taxon>
        <taxon>Pterygota</taxon>
        <taxon>Neoptera</taxon>
        <taxon>Endopterygota</taxon>
        <taxon>Diptera</taxon>
        <taxon>Nematocera</taxon>
        <taxon>Chironomoidea</taxon>
        <taxon>Chironomidae</taxon>
        <taxon>Chironominae</taxon>
        <taxon>Polypedilum</taxon>
        <taxon>Polypedilum</taxon>
    </lineage>
</organism>
<gene>
    <name evidence="14" type="ORF">PVAND_005281</name>
</gene>
<evidence type="ECO:0000256" key="5">
    <source>
        <dbReference type="ARBA" id="ARBA00022840"/>
    </source>
</evidence>
<reference evidence="14" key="1">
    <citation type="submission" date="2021-03" db="EMBL/GenBank/DDBJ databases">
        <title>Chromosome level genome of the anhydrobiotic midge Polypedilum vanderplanki.</title>
        <authorList>
            <person name="Yoshida Y."/>
            <person name="Kikawada T."/>
            <person name="Gusev O."/>
        </authorList>
    </citation>
    <scope>NUCLEOTIDE SEQUENCE</scope>
    <source>
        <strain evidence="14">NIAS01</strain>
        <tissue evidence="14">Whole body or cell culture</tissue>
    </source>
</reference>
<dbReference type="InterPro" id="IPR009080">
    <property type="entry name" value="tRNAsynth_Ia_anticodon-bd"/>
</dbReference>
<evidence type="ECO:0000256" key="9">
    <source>
        <dbReference type="ARBA" id="ARBA00039495"/>
    </source>
</evidence>
<dbReference type="GO" id="GO:0032543">
    <property type="term" value="P:mitochondrial translation"/>
    <property type="evidence" value="ECO:0007669"/>
    <property type="project" value="TreeGrafter"/>
</dbReference>
<name>A0A9J6BZP6_POLVA</name>
<evidence type="ECO:0000256" key="2">
    <source>
        <dbReference type="ARBA" id="ARBA00012837"/>
    </source>
</evidence>
<dbReference type="InterPro" id="IPR001278">
    <property type="entry name" value="Arg-tRNA-ligase"/>
</dbReference>
<dbReference type="Pfam" id="PF05746">
    <property type="entry name" value="DALR_1"/>
    <property type="match status" value="1"/>
</dbReference>
<evidence type="ECO:0000256" key="12">
    <source>
        <dbReference type="RuleBase" id="RU363038"/>
    </source>
</evidence>
<dbReference type="EC" id="6.1.1.19" evidence="2"/>
<dbReference type="InterPro" id="IPR001412">
    <property type="entry name" value="aa-tRNA-synth_I_CS"/>
</dbReference>
<keyword evidence="5 12" id="KW-0067">ATP-binding</keyword>
<keyword evidence="3 12" id="KW-0436">Ligase</keyword>
<dbReference type="SUPFAM" id="SSF47323">
    <property type="entry name" value="Anticodon-binding domain of a subclass of class I aminoacyl-tRNA synthetases"/>
    <property type="match status" value="1"/>
</dbReference>
<sequence length="553" mass="64500">MSVKLRNIISATLNELYPGNKLNLQGLLQIKQNKDKYELKLPLKLVKNSFASTDILNHIKNPHIESIKVDTQEISFLISNDSIKKSFSNATDVSICNESKKFIVEFSSPNIAKPFHVGHLRSTIIGNFLSNLLQRVNHRVIKMNYLGDYGTQFGFLKAGIDMENLSDEKIKENPLQNLLRVYVAANTSEDPCVAEKARKIFEIMEFGENAEIIEQWNKIREYTLNELKLIYERLNVIYDSYEFESMYRRKNIEDVISLMQEMKLLERETDEKIIVKVENRRVPFIKSDSTTLYLTRDIAAFLKRKEKYEMDRIFYVVDNGQNDHFTAIKSVVNQLGFDSDSFIHHIKFGRIKGMSTRKGKIVFLKDILDEAKELMYKKQQESKTTKVDLSQCGESIADILGTSAIIVNDLKQRRQRDYEFDWNKILQVTGDTGIKFQYTHCRLYSLQNQNSHIQEAEELNFDLLKEQEAQQLIFLILKYPEIIYHSYEELESCILVKYTFDLCNVVSRAWKVLSVKNCECKETASQRLYLFNTTRKVLKHSLDILGLKVLNEM</sequence>
<dbReference type="AlphaFoldDB" id="A0A9J6BZP6"/>
<evidence type="ECO:0000256" key="7">
    <source>
        <dbReference type="ARBA" id="ARBA00023146"/>
    </source>
</evidence>
<dbReference type="EMBL" id="JADBJN010000002">
    <property type="protein sequence ID" value="KAG5675372.1"/>
    <property type="molecule type" value="Genomic_DNA"/>
</dbReference>
<evidence type="ECO:0000256" key="4">
    <source>
        <dbReference type="ARBA" id="ARBA00022741"/>
    </source>
</evidence>
<dbReference type="FunFam" id="1.10.730.10:FF:000006">
    <property type="entry name" value="Arginyl-tRNA synthetase 2, mitochondrial"/>
    <property type="match status" value="1"/>
</dbReference>
<evidence type="ECO:0000313" key="15">
    <source>
        <dbReference type="Proteomes" id="UP001107558"/>
    </source>
</evidence>
<dbReference type="GO" id="GO:0004814">
    <property type="term" value="F:arginine-tRNA ligase activity"/>
    <property type="evidence" value="ECO:0007669"/>
    <property type="project" value="UniProtKB-EC"/>
</dbReference>
<comment type="catalytic activity">
    <reaction evidence="10">
        <text>tRNA(Arg) + L-arginine + ATP = L-arginyl-tRNA(Arg) + AMP + diphosphate</text>
        <dbReference type="Rhea" id="RHEA:20301"/>
        <dbReference type="Rhea" id="RHEA-COMP:9658"/>
        <dbReference type="Rhea" id="RHEA-COMP:9673"/>
        <dbReference type="ChEBI" id="CHEBI:30616"/>
        <dbReference type="ChEBI" id="CHEBI:32682"/>
        <dbReference type="ChEBI" id="CHEBI:33019"/>
        <dbReference type="ChEBI" id="CHEBI:78442"/>
        <dbReference type="ChEBI" id="CHEBI:78513"/>
        <dbReference type="ChEBI" id="CHEBI:456215"/>
        <dbReference type="EC" id="6.1.1.19"/>
    </reaction>
</comment>
<dbReference type="PRINTS" id="PR01038">
    <property type="entry name" value="TRNASYNTHARG"/>
</dbReference>
<dbReference type="InterPro" id="IPR035684">
    <property type="entry name" value="ArgRS_core"/>
</dbReference>
<evidence type="ECO:0000256" key="3">
    <source>
        <dbReference type="ARBA" id="ARBA00022598"/>
    </source>
</evidence>
<keyword evidence="4 12" id="KW-0547">Nucleotide-binding</keyword>
<dbReference type="Gene3D" id="1.10.730.10">
    <property type="entry name" value="Isoleucyl-tRNA Synthetase, Domain 1"/>
    <property type="match status" value="1"/>
</dbReference>
<dbReference type="NCBIfam" id="TIGR00456">
    <property type="entry name" value="argS"/>
    <property type="match status" value="1"/>
</dbReference>
<comment type="similarity">
    <text evidence="1 12">Belongs to the class-I aminoacyl-tRNA synthetase family.</text>
</comment>
<evidence type="ECO:0000256" key="6">
    <source>
        <dbReference type="ARBA" id="ARBA00022917"/>
    </source>
</evidence>
<dbReference type="InterPro" id="IPR008909">
    <property type="entry name" value="DALR_anticod-bd"/>
</dbReference>
<dbReference type="GO" id="GO:0005739">
    <property type="term" value="C:mitochondrion"/>
    <property type="evidence" value="ECO:0007669"/>
    <property type="project" value="TreeGrafter"/>
</dbReference>
<dbReference type="PROSITE" id="PS00178">
    <property type="entry name" value="AA_TRNA_LIGASE_I"/>
    <property type="match status" value="1"/>
</dbReference>
<comment type="function">
    <text evidence="11">Catalyzes the attachment of arginine to tRNA(Arg) in a two-step reaction: arginine is first activated by ATP to form Arg-AMP and then transferred to the acceptor end of tRNA(Arg).</text>
</comment>
<evidence type="ECO:0000313" key="14">
    <source>
        <dbReference type="EMBL" id="KAG5675372.1"/>
    </source>
</evidence>
<proteinExistence type="inferred from homology"/>
<dbReference type="SUPFAM" id="SSF52374">
    <property type="entry name" value="Nucleotidylyl transferase"/>
    <property type="match status" value="1"/>
</dbReference>
<protein>
    <recommendedName>
        <fullName evidence="9">Probable arginine--tRNA ligase, mitochondrial</fullName>
        <ecNumber evidence="2">6.1.1.19</ecNumber>
    </recommendedName>
    <alternativeName>
        <fullName evidence="8">Arginyl-tRNA synthetase</fullName>
    </alternativeName>
</protein>
<evidence type="ECO:0000256" key="1">
    <source>
        <dbReference type="ARBA" id="ARBA00005594"/>
    </source>
</evidence>
<evidence type="ECO:0000256" key="10">
    <source>
        <dbReference type="ARBA" id="ARBA00049339"/>
    </source>
</evidence>
<keyword evidence="6 12" id="KW-0648">Protein biosynthesis</keyword>
<dbReference type="InterPro" id="IPR014729">
    <property type="entry name" value="Rossmann-like_a/b/a_fold"/>
</dbReference>